<evidence type="ECO:0000313" key="1">
    <source>
        <dbReference type="EMBL" id="OCL07445.1"/>
    </source>
</evidence>
<protein>
    <submittedName>
        <fullName evidence="1">Uncharacterized protein</fullName>
    </submittedName>
</protein>
<name>A0A8E2JRZ1_9PEZI</name>
<gene>
    <name evidence="1" type="ORF">AOQ84DRAFT_58744</name>
</gene>
<dbReference type="Proteomes" id="UP000250140">
    <property type="component" value="Unassembled WGS sequence"/>
</dbReference>
<reference evidence="1 2" key="1">
    <citation type="journal article" date="2016" name="Nat. Commun.">
        <title>Ectomycorrhizal ecology is imprinted in the genome of the dominant symbiotic fungus Cenococcum geophilum.</title>
        <authorList>
            <consortium name="DOE Joint Genome Institute"/>
            <person name="Peter M."/>
            <person name="Kohler A."/>
            <person name="Ohm R.A."/>
            <person name="Kuo A."/>
            <person name="Krutzmann J."/>
            <person name="Morin E."/>
            <person name="Arend M."/>
            <person name="Barry K.W."/>
            <person name="Binder M."/>
            <person name="Choi C."/>
            <person name="Clum A."/>
            <person name="Copeland A."/>
            <person name="Grisel N."/>
            <person name="Haridas S."/>
            <person name="Kipfer T."/>
            <person name="LaButti K."/>
            <person name="Lindquist E."/>
            <person name="Lipzen A."/>
            <person name="Maire R."/>
            <person name="Meier B."/>
            <person name="Mihaltcheva S."/>
            <person name="Molinier V."/>
            <person name="Murat C."/>
            <person name="Poggeler S."/>
            <person name="Quandt C.A."/>
            <person name="Sperisen C."/>
            <person name="Tritt A."/>
            <person name="Tisserant E."/>
            <person name="Crous P.W."/>
            <person name="Henrissat B."/>
            <person name="Nehls U."/>
            <person name="Egli S."/>
            <person name="Spatafora J.W."/>
            <person name="Grigoriev I.V."/>
            <person name="Martin F.M."/>
        </authorList>
    </citation>
    <scope>NUCLEOTIDE SEQUENCE [LARGE SCALE GENOMIC DNA]</scope>
    <source>
        <strain evidence="1 2">CBS 207.34</strain>
    </source>
</reference>
<dbReference type="EMBL" id="KV749871">
    <property type="protein sequence ID" value="OCL07445.1"/>
    <property type="molecule type" value="Genomic_DNA"/>
</dbReference>
<organism evidence="1 2">
    <name type="scientific">Glonium stellatum</name>
    <dbReference type="NCBI Taxonomy" id="574774"/>
    <lineage>
        <taxon>Eukaryota</taxon>
        <taxon>Fungi</taxon>
        <taxon>Dikarya</taxon>
        <taxon>Ascomycota</taxon>
        <taxon>Pezizomycotina</taxon>
        <taxon>Dothideomycetes</taxon>
        <taxon>Pleosporomycetidae</taxon>
        <taxon>Gloniales</taxon>
        <taxon>Gloniaceae</taxon>
        <taxon>Glonium</taxon>
    </lineage>
</organism>
<proteinExistence type="predicted"/>
<accession>A0A8E2JRZ1</accession>
<evidence type="ECO:0000313" key="2">
    <source>
        <dbReference type="Proteomes" id="UP000250140"/>
    </source>
</evidence>
<keyword evidence="2" id="KW-1185">Reference proteome</keyword>
<dbReference type="AlphaFoldDB" id="A0A8E2JRZ1"/>
<sequence length="211" mass="23466">MQSTHCRGAQGIYSHPCHPCHPSISSALVTADLLASRVACQCRCETKDTGECCWAMSKRGSRCITMIVPLFIHTMENLTCIALHRVQRFTALGLRRYRWAETLRSTRFDGTSLQSKGLFGCRNSLTVQIVHPSRRITVHPPTLRSSHLSPKLLPLGQQAEVQAANANANARRRLPQFAETVWGKGYSRTNPSSVRVLSHEGLAHSISQYSD</sequence>